<keyword evidence="3" id="KW-0017">Alkaloid metabolism</keyword>
<gene>
    <name evidence="6" type="ORF">NA56DRAFT_669255</name>
</gene>
<dbReference type="Pfam" id="PF11951">
    <property type="entry name" value="Fungal_trans_2"/>
    <property type="match status" value="1"/>
</dbReference>
<dbReference type="InterPro" id="IPR036291">
    <property type="entry name" value="NAD(P)-bd_dom_sf"/>
</dbReference>
<dbReference type="Pfam" id="PF05368">
    <property type="entry name" value="NmrA"/>
    <property type="match status" value="1"/>
</dbReference>
<dbReference type="UniPathway" id="UPA00327"/>
<evidence type="ECO:0000256" key="3">
    <source>
        <dbReference type="ARBA" id="ARBA00022589"/>
    </source>
</evidence>
<dbReference type="InterPro" id="IPR019901">
    <property type="entry name" value="Ergot_alkaloid_biosynthesis"/>
</dbReference>
<evidence type="ECO:0000259" key="5">
    <source>
        <dbReference type="Pfam" id="PF05368"/>
    </source>
</evidence>
<name>A0A2J6QCR3_9HELO</name>
<feature type="domain" description="NmrA-like" evidence="5">
    <location>
        <begin position="438"/>
        <end position="687"/>
    </location>
</feature>
<evidence type="ECO:0000313" key="7">
    <source>
        <dbReference type="Proteomes" id="UP000235672"/>
    </source>
</evidence>
<keyword evidence="7" id="KW-1185">Reference proteome</keyword>
<dbReference type="GO" id="GO:0035835">
    <property type="term" value="P:indole alkaloid biosynthetic process"/>
    <property type="evidence" value="ECO:0007669"/>
    <property type="project" value="UniProtKB-UniPathway"/>
</dbReference>
<evidence type="ECO:0000256" key="2">
    <source>
        <dbReference type="ARBA" id="ARBA00005372"/>
    </source>
</evidence>
<keyword evidence="4" id="KW-0560">Oxidoreductase</keyword>
<dbReference type="Gene3D" id="3.40.50.720">
    <property type="entry name" value="NAD(P)-binding Rossmann-like Domain"/>
    <property type="match status" value="1"/>
</dbReference>
<dbReference type="SUPFAM" id="SSF51735">
    <property type="entry name" value="NAD(P)-binding Rossmann-fold domains"/>
    <property type="match status" value="1"/>
</dbReference>
<dbReference type="GO" id="GO:0016491">
    <property type="term" value="F:oxidoreductase activity"/>
    <property type="evidence" value="ECO:0007669"/>
    <property type="project" value="UniProtKB-KW"/>
</dbReference>
<dbReference type="STRING" id="1745343.A0A2J6QCR3"/>
<proteinExistence type="inferred from homology"/>
<dbReference type="Proteomes" id="UP000235672">
    <property type="component" value="Unassembled WGS sequence"/>
</dbReference>
<dbReference type="PANTHER" id="PTHR43162">
    <property type="match status" value="1"/>
</dbReference>
<organism evidence="6 7">
    <name type="scientific">Hyaloscypha hepaticicola</name>
    <dbReference type="NCBI Taxonomy" id="2082293"/>
    <lineage>
        <taxon>Eukaryota</taxon>
        <taxon>Fungi</taxon>
        <taxon>Dikarya</taxon>
        <taxon>Ascomycota</taxon>
        <taxon>Pezizomycotina</taxon>
        <taxon>Leotiomycetes</taxon>
        <taxon>Helotiales</taxon>
        <taxon>Hyaloscyphaceae</taxon>
        <taxon>Hyaloscypha</taxon>
    </lineage>
</organism>
<accession>A0A2J6QCR3</accession>
<evidence type="ECO:0000256" key="4">
    <source>
        <dbReference type="ARBA" id="ARBA00023002"/>
    </source>
</evidence>
<dbReference type="OrthoDB" id="3509362at2759"/>
<dbReference type="CDD" id="cd05269">
    <property type="entry name" value="TMR_SDR_a"/>
    <property type="match status" value="1"/>
</dbReference>
<dbReference type="PANTHER" id="PTHR43162:SF1">
    <property type="entry name" value="PRESTALK A DIFFERENTIATION PROTEIN A"/>
    <property type="match status" value="1"/>
</dbReference>
<dbReference type="NCBIfam" id="TIGR03649">
    <property type="entry name" value="ergot_EASG"/>
    <property type="match status" value="1"/>
</dbReference>
<evidence type="ECO:0000313" key="6">
    <source>
        <dbReference type="EMBL" id="PMD24059.1"/>
    </source>
</evidence>
<dbReference type="AlphaFoldDB" id="A0A2J6QCR3"/>
<evidence type="ECO:0000256" key="1">
    <source>
        <dbReference type="ARBA" id="ARBA00005107"/>
    </source>
</evidence>
<dbReference type="Gene3D" id="3.90.25.10">
    <property type="entry name" value="UDP-galactose 4-epimerase, domain 1"/>
    <property type="match status" value="1"/>
</dbReference>
<dbReference type="CDD" id="cd12148">
    <property type="entry name" value="fungal_TF_MHR"/>
    <property type="match status" value="1"/>
</dbReference>
<dbReference type="InterPro" id="IPR051604">
    <property type="entry name" value="Ergot_Alk_Oxidoreductase"/>
</dbReference>
<comment type="similarity">
    <text evidence="2">Belongs to the fgaFS/easG family.</text>
</comment>
<sequence>MLDLPQEKGQMRRDETQVWTLPTVAAGMSTVPYIHHFITFVCRFLAYSNDNEGNPFQEELIPQATSSPALLHSMAALAAGHLARSQPHHDMAATKHYAMALHELQESLSDPVIARADSTLGACLLLCVYEISHSRTSLWLDHLQGARDLILFRGGPKSNEYLTRFFSFLDVSGSLSSGAGPLLDGNYWLEDTDTGDGSERPKKMKWPYYDDGNVMADHFRQLMIFMAQLSRLSADSMGELGINHPDIIVQRAYEIHDDLLAWWQCCPPELRDQRNDWRRQNRPRKLTVPETLEEEAFSSTKSCMQGCIIYLNHILDPFGRGPQKLEVVEAINDILEIAREIPEGYGLEMGIYWGLFMAGVAIFNDVVAEDLIRRSMKADSNSSIYHADRALELLEVLWKRQHQYGAKYDWREVQIQMEIQILQLENQSTHLGRIMSLKSSILLTGGTGKVSSRIIPLLSSNGNTVLVASRSGRCPSLLNTTGVKFDWFDSTTYASSFSQTQINAVFLVAPPIIDCVPPMKTFIDLAVEKGVKRFVLLSASVLDAGDGPMMGKVSKYISSLGVEWAILRPTWFMENFSEMQHMFSIRDEDKIITATGEGKVPFVSADDIAAVAFRALTDEVPHNADHLILGPELWSYDEVAELLTKKVGRKITHVKLSESQLAEAMTSFGIPVDYAKLLAQLDTVIKNGEEERLNSVILDVTGHEPTRFQDFVERCVESDVWVKQQHTDI</sequence>
<dbReference type="InterPro" id="IPR021858">
    <property type="entry name" value="Fun_TF"/>
</dbReference>
<reference evidence="6 7" key="1">
    <citation type="submission" date="2016-05" db="EMBL/GenBank/DDBJ databases">
        <title>A degradative enzymes factory behind the ericoid mycorrhizal symbiosis.</title>
        <authorList>
            <consortium name="DOE Joint Genome Institute"/>
            <person name="Martino E."/>
            <person name="Morin E."/>
            <person name="Grelet G."/>
            <person name="Kuo A."/>
            <person name="Kohler A."/>
            <person name="Daghino S."/>
            <person name="Barry K."/>
            <person name="Choi C."/>
            <person name="Cichocki N."/>
            <person name="Clum A."/>
            <person name="Copeland A."/>
            <person name="Hainaut M."/>
            <person name="Haridas S."/>
            <person name="Labutti K."/>
            <person name="Lindquist E."/>
            <person name="Lipzen A."/>
            <person name="Khouja H.-R."/>
            <person name="Murat C."/>
            <person name="Ohm R."/>
            <person name="Olson A."/>
            <person name="Spatafora J."/>
            <person name="Veneault-Fourrey C."/>
            <person name="Henrissat B."/>
            <person name="Grigoriev I."/>
            <person name="Martin F."/>
            <person name="Perotto S."/>
        </authorList>
    </citation>
    <scope>NUCLEOTIDE SEQUENCE [LARGE SCALE GENOMIC DNA]</scope>
    <source>
        <strain evidence="6 7">UAMH 7357</strain>
    </source>
</reference>
<dbReference type="InterPro" id="IPR008030">
    <property type="entry name" value="NmrA-like"/>
</dbReference>
<comment type="pathway">
    <text evidence="1">Alkaloid biosynthesis; ergot alkaloid biosynthesis.</text>
</comment>
<dbReference type="EMBL" id="KZ613473">
    <property type="protein sequence ID" value="PMD24059.1"/>
    <property type="molecule type" value="Genomic_DNA"/>
</dbReference>
<protein>
    <submittedName>
        <fullName evidence="6">NAD(P)-binding protein</fullName>
    </submittedName>
</protein>